<name>A0A9N7NBI8_STRHE</name>
<proteinExistence type="predicted"/>
<gene>
    <name evidence="1" type="ORF">SHERM_23124</name>
</gene>
<dbReference type="Proteomes" id="UP001153555">
    <property type="component" value="Unassembled WGS sequence"/>
</dbReference>
<sequence>SPSYLGIRESITVVDRTIRCVIRIQSKATMTHSFAKILFSILSRERFPSSSRTYREQLESMKEAVNRGLVDARQLCSLIELLSSYRLAVLYDKKILVLLYDKKKIELCFKLLLLANFRVLIIS</sequence>
<evidence type="ECO:0000313" key="1">
    <source>
        <dbReference type="EMBL" id="CAA0827429.1"/>
    </source>
</evidence>
<evidence type="ECO:0000313" key="2">
    <source>
        <dbReference type="Proteomes" id="UP001153555"/>
    </source>
</evidence>
<dbReference type="AlphaFoldDB" id="A0A9N7NBI8"/>
<dbReference type="EMBL" id="CACSLK010027751">
    <property type="protein sequence ID" value="CAA0827429.1"/>
    <property type="molecule type" value="Genomic_DNA"/>
</dbReference>
<organism evidence="1 2">
    <name type="scientific">Striga hermonthica</name>
    <name type="common">Purple witchweed</name>
    <name type="synonym">Buchnera hermonthica</name>
    <dbReference type="NCBI Taxonomy" id="68872"/>
    <lineage>
        <taxon>Eukaryota</taxon>
        <taxon>Viridiplantae</taxon>
        <taxon>Streptophyta</taxon>
        <taxon>Embryophyta</taxon>
        <taxon>Tracheophyta</taxon>
        <taxon>Spermatophyta</taxon>
        <taxon>Magnoliopsida</taxon>
        <taxon>eudicotyledons</taxon>
        <taxon>Gunneridae</taxon>
        <taxon>Pentapetalae</taxon>
        <taxon>asterids</taxon>
        <taxon>lamiids</taxon>
        <taxon>Lamiales</taxon>
        <taxon>Orobanchaceae</taxon>
        <taxon>Buchnereae</taxon>
        <taxon>Striga</taxon>
    </lineage>
</organism>
<protein>
    <submittedName>
        <fullName evidence="1">Uncharacterized protein</fullName>
    </submittedName>
</protein>
<feature type="non-terminal residue" evidence="1">
    <location>
        <position position="1"/>
    </location>
</feature>
<reference evidence="1" key="1">
    <citation type="submission" date="2019-12" db="EMBL/GenBank/DDBJ databases">
        <authorList>
            <person name="Scholes J."/>
        </authorList>
    </citation>
    <scope>NUCLEOTIDE SEQUENCE</scope>
</reference>
<feature type="non-terminal residue" evidence="1">
    <location>
        <position position="123"/>
    </location>
</feature>
<comment type="caution">
    <text evidence="1">The sequence shown here is derived from an EMBL/GenBank/DDBJ whole genome shotgun (WGS) entry which is preliminary data.</text>
</comment>
<accession>A0A9N7NBI8</accession>
<keyword evidence="2" id="KW-1185">Reference proteome</keyword>